<dbReference type="AlphaFoldDB" id="A0A6A6ZYK2"/>
<dbReference type="EMBL" id="MU006227">
    <property type="protein sequence ID" value="KAF2825609.1"/>
    <property type="molecule type" value="Genomic_DNA"/>
</dbReference>
<name>A0A6A6ZYK2_9PLEO</name>
<sequence length="79" mass="8747">MKSWLWGSIALLALRAYYGCCLVAVESALYHTGALTHSLDQVPAILKKIAAKVKTTKCLDTSVLSFHLVVSQQWTHAWC</sequence>
<evidence type="ECO:0000313" key="2">
    <source>
        <dbReference type="Proteomes" id="UP000799424"/>
    </source>
</evidence>
<gene>
    <name evidence="1" type="ORF">CC86DRAFT_33179</name>
</gene>
<accession>A0A6A6ZYK2</accession>
<dbReference type="Proteomes" id="UP000799424">
    <property type="component" value="Unassembled WGS sequence"/>
</dbReference>
<proteinExistence type="predicted"/>
<protein>
    <submittedName>
        <fullName evidence="1">Uncharacterized protein</fullName>
    </submittedName>
</protein>
<keyword evidence="2" id="KW-1185">Reference proteome</keyword>
<organism evidence="1 2">
    <name type="scientific">Ophiobolus disseminans</name>
    <dbReference type="NCBI Taxonomy" id="1469910"/>
    <lineage>
        <taxon>Eukaryota</taxon>
        <taxon>Fungi</taxon>
        <taxon>Dikarya</taxon>
        <taxon>Ascomycota</taxon>
        <taxon>Pezizomycotina</taxon>
        <taxon>Dothideomycetes</taxon>
        <taxon>Pleosporomycetidae</taxon>
        <taxon>Pleosporales</taxon>
        <taxon>Pleosporineae</taxon>
        <taxon>Phaeosphaeriaceae</taxon>
        <taxon>Ophiobolus</taxon>
    </lineage>
</organism>
<reference evidence="1" key="1">
    <citation type="journal article" date="2020" name="Stud. Mycol.">
        <title>101 Dothideomycetes genomes: a test case for predicting lifestyles and emergence of pathogens.</title>
        <authorList>
            <person name="Haridas S."/>
            <person name="Albert R."/>
            <person name="Binder M."/>
            <person name="Bloem J."/>
            <person name="Labutti K."/>
            <person name="Salamov A."/>
            <person name="Andreopoulos B."/>
            <person name="Baker S."/>
            <person name="Barry K."/>
            <person name="Bills G."/>
            <person name="Bluhm B."/>
            <person name="Cannon C."/>
            <person name="Castanera R."/>
            <person name="Culley D."/>
            <person name="Daum C."/>
            <person name="Ezra D."/>
            <person name="Gonzalez J."/>
            <person name="Henrissat B."/>
            <person name="Kuo A."/>
            <person name="Liang C."/>
            <person name="Lipzen A."/>
            <person name="Lutzoni F."/>
            <person name="Magnuson J."/>
            <person name="Mondo S."/>
            <person name="Nolan M."/>
            <person name="Ohm R."/>
            <person name="Pangilinan J."/>
            <person name="Park H.-J."/>
            <person name="Ramirez L."/>
            <person name="Alfaro M."/>
            <person name="Sun H."/>
            <person name="Tritt A."/>
            <person name="Yoshinaga Y."/>
            <person name="Zwiers L.-H."/>
            <person name="Turgeon B."/>
            <person name="Goodwin S."/>
            <person name="Spatafora J."/>
            <person name="Crous P."/>
            <person name="Grigoriev I."/>
        </authorList>
    </citation>
    <scope>NUCLEOTIDE SEQUENCE</scope>
    <source>
        <strain evidence="1">CBS 113818</strain>
    </source>
</reference>
<evidence type="ECO:0000313" key="1">
    <source>
        <dbReference type="EMBL" id="KAF2825609.1"/>
    </source>
</evidence>